<evidence type="ECO:0000313" key="3">
    <source>
        <dbReference type="Proteomes" id="UP001165586"/>
    </source>
</evidence>
<dbReference type="Gene3D" id="3.10.180.10">
    <property type="entry name" value="2,3-Dihydroxybiphenyl 1,2-Dioxygenase, domain 1"/>
    <property type="match status" value="2"/>
</dbReference>
<organism evidence="2 3">
    <name type="scientific">Herbiconiux daphne</name>
    <dbReference type="NCBI Taxonomy" id="2970914"/>
    <lineage>
        <taxon>Bacteria</taxon>
        <taxon>Bacillati</taxon>
        <taxon>Actinomycetota</taxon>
        <taxon>Actinomycetes</taxon>
        <taxon>Micrococcales</taxon>
        <taxon>Microbacteriaceae</taxon>
        <taxon>Herbiconiux</taxon>
    </lineage>
</organism>
<reference evidence="2" key="1">
    <citation type="submission" date="2022-08" db="EMBL/GenBank/DDBJ databases">
        <authorList>
            <person name="Deng Y."/>
            <person name="Han X.-F."/>
            <person name="Zhang Y.-Q."/>
        </authorList>
    </citation>
    <scope>NUCLEOTIDE SEQUENCE</scope>
    <source>
        <strain evidence="2">CPCC 203386</strain>
    </source>
</reference>
<dbReference type="Proteomes" id="UP001165586">
    <property type="component" value="Unassembled WGS sequence"/>
</dbReference>
<comment type="caution">
    <text evidence="2">The sequence shown here is derived from an EMBL/GenBank/DDBJ whole genome shotgun (WGS) entry which is preliminary data.</text>
</comment>
<dbReference type="PANTHER" id="PTHR33993:SF14">
    <property type="entry name" value="GB|AAF24581.1"/>
    <property type="match status" value="1"/>
</dbReference>
<gene>
    <name evidence="2" type="ORF">N1032_20830</name>
</gene>
<sequence>MTDQTGQKPPKTYPQGVTCWVDTEQPDTAAAADFYGGLFGWTFENAMPPDAPAVYLIAQLDGDDVAAIGSAEGGGGAAGAAASWNTYIAVDDADAAAAAVERAGGTVVSGPEDAGPGGRTATCRDPQGAEFRLWQAYRRLGAQIANVPGSWNFSDLLTPDLAAAQRFYTEVFGWQYHDYGDGVEAMFAVPGYGDHLAATSDPEIYERQAGAPEGFADVVGGMHQTDGAEPPHWHVKFSVASRAEAIERAEQLGATLLETEETPWADLARLRDPQGAEFTVSEFHEPS</sequence>
<dbReference type="EMBL" id="JANLCJ010000012">
    <property type="protein sequence ID" value="MCS5736189.1"/>
    <property type="molecule type" value="Genomic_DNA"/>
</dbReference>
<dbReference type="SUPFAM" id="SSF54593">
    <property type="entry name" value="Glyoxalase/Bleomycin resistance protein/Dihydroxybiphenyl dioxygenase"/>
    <property type="match status" value="2"/>
</dbReference>
<dbReference type="Pfam" id="PF00903">
    <property type="entry name" value="Glyoxalase"/>
    <property type="match status" value="1"/>
</dbReference>
<protein>
    <submittedName>
        <fullName evidence="2">VOC family protein</fullName>
    </submittedName>
</protein>
<evidence type="ECO:0000259" key="1">
    <source>
        <dbReference type="PROSITE" id="PS51819"/>
    </source>
</evidence>
<dbReference type="RefSeq" id="WP_259541993.1">
    <property type="nucleotide sequence ID" value="NZ_JANLCJ010000012.1"/>
</dbReference>
<dbReference type="InterPro" id="IPR004360">
    <property type="entry name" value="Glyas_Fos-R_dOase_dom"/>
</dbReference>
<dbReference type="Pfam" id="PF18029">
    <property type="entry name" value="Glyoxalase_6"/>
    <property type="match status" value="1"/>
</dbReference>
<dbReference type="PANTHER" id="PTHR33993">
    <property type="entry name" value="GLYOXALASE-RELATED"/>
    <property type="match status" value="1"/>
</dbReference>
<dbReference type="PROSITE" id="PS51819">
    <property type="entry name" value="VOC"/>
    <property type="match status" value="2"/>
</dbReference>
<proteinExistence type="predicted"/>
<dbReference type="InterPro" id="IPR041581">
    <property type="entry name" value="Glyoxalase_6"/>
</dbReference>
<evidence type="ECO:0000313" key="2">
    <source>
        <dbReference type="EMBL" id="MCS5736189.1"/>
    </source>
</evidence>
<keyword evidence="3" id="KW-1185">Reference proteome</keyword>
<dbReference type="InterPro" id="IPR037523">
    <property type="entry name" value="VOC_core"/>
</dbReference>
<feature type="domain" description="VOC" evidence="1">
    <location>
        <begin position="150"/>
        <end position="283"/>
    </location>
</feature>
<dbReference type="InterPro" id="IPR029068">
    <property type="entry name" value="Glyas_Bleomycin-R_OHBP_Dase"/>
</dbReference>
<feature type="domain" description="VOC" evidence="1">
    <location>
        <begin position="16"/>
        <end position="136"/>
    </location>
</feature>
<name>A0ABT2H8D7_9MICO</name>
<dbReference type="InterPro" id="IPR052164">
    <property type="entry name" value="Anthracycline_SecMetBiosynth"/>
</dbReference>
<accession>A0ABT2H8D7</accession>